<evidence type="ECO:0008006" key="5">
    <source>
        <dbReference type="Google" id="ProtNLM"/>
    </source>
</evidence>
<reference evidence="2 3" key="1">
    <citation type="submission" date="2019-04" db="EMBL/GenBank/DDBJ databases">
        <title>Draft genome sequences of Streptomyces avermitilis ATCC 31267.</title>
        <authorList>
            <person name="Komaki H."/>
            <person name="Tamura T."/>
            <person name="Hosoyama A."/>
        </authorList>
    </citation>
    <scope>NUCLEOTIDE SEQUENCE [LARGE SCALE GENOMIC DNA]</scope>
    <source>
        <strain evidence="2 3">ATCC 31267</strain>
    </source>
</reference>
<evidence type="ECO:0000313" key="2">
    <source>
        <dbReference type="EMBL" id="GDY79708.1"/>
    </source>
</evidence>
<reference evidence="1 4" key="2">
    <citation type="submission" date="2019-04" db="EMBL/GenBank/DDBJ databases">
        <title>Draft genome sequences of Streptomyces avermitilis NBRC 14893.</title>
        <authorList>
            <person name="Komaki H."/>
            <person name="Tamura T."/>
            <person name="Hosoyama A."/>
        </authorList>
    </citation>
    <scope>NUCLEOTIDE SEQUENCE [LARGE SCALE GENOMIC DNA]</scope>
    <source>
        <strain evidence="1 4">NBRC 14893</strain>
    </source>
</reference>
<dbReference type="SUPFAM" id="SSF141694">
    <property type="entry name" value="AF2212/PG0164-like"/>
    <property type="match status" value="1"/>
</dbReference>
<dbReference type="InterPro" id="IPR015018">
    <property type="entry name" value="DUF1905"/>
</dbReference>
<accession>A0A4D4MC21</accession>
<evidence type="ECO:0000313" key="4">
    <source>
        <dbReference type="Proteomes" id="UP000302139"/>
    </source>
</evidence>
<organism evidence="1 4">
    <name type="scientific">Streptomyces avermitilis</name>
    <dbReference type="NCBI Taxonomy" id="33903"/>
    <lineage>
        <taxon>Bacteria</taxon>
        <taxon>Bacillati</taxon>
        <taxon>Actinomycetota</taxon>
        <taxon>Actinomycetes</taxon>
        <taxon>Kitasatosporales</taxon>
        <taxon>Streptomycetaceae</taxon>
        <taxon>Streptomyces</taxon>
    </lineage>
</organism>
<dbReference type="Proteomes" id="UP000302139">
    <property type="component" value="Unassembled WGS sequence"/>
</dbReference>
<sequence>MDVVFSSHVIEWRGPSPFYFVPVPEEQSADIREVASMATYGWGVVPVEARIGEIAFATSLFPKDGEYLLPIKQAVRKPQGLSTGDEVTVEMTVRL</sequence>
<dbReference type="GeneID" id="41537775"/>
<dbReference type="EMBL" id="BJHY01000002">
    <property type="protein sequence ID" value="GDY79708.1"/>
    <property type="molecule type" value="Genomic_DNA"/>
</dbReference>
<evidence type="ECO:0000313" key="1">
    <source>
        <dbReference type="EMBL" id="GDY69458.1"/>
    </source>
</evidence>
<dbReference type="Proteomes" id="UP000299211">
    <property type="component" value="Unassembled WGS sequence"/>
</dbReference>
<gene>
    <name evidence="1" type="ORF">SAV14893_088510</name>
    <name evidence="2" type="ORF">SAV31267_091930</name>
</gene>
<dbReference type="AlphaFoldDB" id="A0A4D4MC21"/>
<dbReference type="InterPro" id="IPR037079">
    <property type="entry name" value="AF2212/PG0164-like_sf"/>
</dbReference>
<dbReference type="Pfam" id="PF08922">
    <property type="entry name" value="DUF1905"/>
    <property type="match status" value="1"/>
</dbReference>
<comment type="caution">
    <text evidence="1">The sequence shown here is derived from an EMBL/GenBank/DDBJ whole genome shotgun (WGS) entry which is preliminary data.</text>
</comment>
<dbReference type="RefSeq" id="WP_037651244.1">
    <property type="nucleotide sequence ID" value="NZ_BAABTN010000008.1"/>
</dbReference>
<dbReference type="EMBL" id="BJHX01000002">
    <property type="protein sequence ID" value="GDY69458.1"/>
    <property type="molecule type" value="Genomic_DNA"/>
</dbReference>
<proteinExistence type="predicted"/>
<name>A0A4D4MC21_STRAX</name>
<evidence type="ECO:0000313" key="3">
    <source>
        <dbReference type="Proteomes" id="UP000299211"/>
    </source>
</evidence>
<protein>
    <recommendedName>
        <fullName evidence="5">DUF1905 domain-containing protein</fullName>
    </recommendedName>
</protein>
<dbReference type="Gene3D" id="2.40.30.100">
    <property type="entry name" value="AF2212/PG0164-like"/>
    <property type="match status" value="1"/>
</dbReference>